<dbReference type="InterPro" id="IPR027396">
    <property type="entry name" value="DsrEFH-like"/>
</dbReference>
<sequence length="118" mass="13369">MRNILVIQQHSPFNSSKGREALDLILAMAAVEHNVSVLFSGDAVYQLLSSQDHVDFKLKAYPRSFKLFALYDIEHVYVCQHALQQRGIEAHDISIRAKVLDKTDIALLLARQHQVITS</sequence>
<proteinExistence type="inferred from homology"/>
<reference evidence="2 3" key="1">
    <citation type="submission" date="2020-12" db="EMBL/GenBank/DDBJ databases">
        <authorList>
            <person name="Ruan W."/>
            <person name="Khan S.A."/>
            <person name="Jeon C.O."/>
        </authorList>
    </citation>
    <scope>NUCLEOTIDE SEQUENCE [LARGE SCALE GENOMIC DNA]</scope>
    <source>
        <strain evidence="2 3">MA-13</strain>
    </source>
</reference>
<dbReference type="Proteomes" id="UP000663814">
    <property type="component" value="Unassembled WGS sequence"/>
</dbReference>
<keyword evidence="3" id="KW-1185">Reference proteome</keyword>
<dbReference type="PANTHER" id="PTHR38780">
    <property type="entry name" value="PROTEIN TUSC"/>
    <property type="match status" value="1"/>
</dbReference>
<dbReference type="SUPFAM" id="SSF75169">
    <property type="entry name" value="DsrEFH-like"/>
    <property type="match status" value="1"/>
</dbReference>
<comment type="caution">
    <text evidence="2">The sequence shown here is derived from an EMBL/GenBank/DDBJ whole genome shotgun (WGS) entry which is preliminary data.</text>
</comment>
<reference evidence="2 3" key="2">
    <citation type="submission" date="2021-08" db="EMBL/GenBank/DDBJ databases">
        <title>Rheinheimera aquimaris sp. nov., isolated from seawater of the East Sea in Korea.</title>
        <authorList>
            <person name="Kim K.H."/>
            <person name="Wenting R."/>
            <person name="Kim K.R."/>
            <person name="Jeon C.O."/>
        </authorList>
    </citation>
    <scope>NUCLEOTIDE SEQUENCE [LARGE SCALE GENOMIC DNA]</scope>
    <source>
        <strain evidence="2 3">MA-13</strain>
    </source>
</reference>
<gene>
    <name evidence="2" type="primary">tusC</name>
    <name evidence="2" type="ORF">I4W93_003745</name>
</gene>
<evidence type="ECO:0000313" key="2">
    <source>
        <dbReference type="EMBL" id="MBZ9610705.1"/>
    </source>
</evidence>
<dbReference type="RefSeq" id="WP_205310709.1">
    <property type="nucleotide sequence ID" value="NZ_JAERPS020000001.1"/>
</dbReference>
<dbReference type="PANTHER" id="PTHR38780:SF1">
    <property type="entry name" value="PROTEIN TUSC"/>
    <property type="match status" value="1"/>
</dbReference>
<accession>A0ABS7X582</accession>
<evidence type="ECO:0000256" key="1">
    <source>
        <dbReference type="ARBA" id="ARBA00005996"/>
    </source>
</evidence>
<dbReference type="NCBIfam" id="NF001238">
    <property type="entry name" value="PRK00211.1"/>
    <property type="match status" value="1"/>
</dbReference>
<dbReference type="InterPro" id="IPR003787">
    <property type="entry name" value="Sulphur_relay_DsrE/F-like"/>
</dbReference>
<evidence type="ECO:0000313" key="3">
    <source>
        <dbReference type="Proteomes" id="UP000663814"/>
    </source>
</evidence>
<name>A0ABS7X582_9GAMM</name>
<dbReference type="Gene3D" id="3.40.1260.10">
    <property type="entry name" value="DsrEFH-like"/>
    <property type="match status" value="1"/>
</dbReference>
<dbReference type="NCBIfam" id="TIGR03010">
    <property type="entry name" value="sulf_tusC_dsrF"/>
    <property type="match status" value="1"/>
</dbReference>
<dbReference type="Pfam" id="PF02635">
    <property type="entry name" value="DsrE"/>
    <property type="match status" value="1"/>
</dbReference>
<organism evidence="2 3">
    <name type="scientific">Rheinheimera maricola</name>
    <dbReference type="NCBI Taxonomy" id="2793282"/>
    <lineage>
        <taxon>Bacteria</taxon>
        <taxon>Pseudomonadati</taxon>
        <taxon>Pseudomonadota</taxon>
        <taxon>Gammaproteobacteria</taxon>
        <taxon>Chromatiales</taxon>
        <taxon>Chromatiaceae</taxon>
        <taxon>Rheinheimera</taxon>
    </lineage>
</organism>
<dbReference type="InterPro" id="IPR017462">
    <property type="entry name" value="Sulphur_relay_TusC/DsrF"/>
</dbReference>
<protein>
    <submittedName>
        <fullName evidence="2">Sulfurtransferase complex subunit TusC</fullName>
    </submittedName>
</protein>
<comment type="similarity">
    <text evidence="1">Belongs to the DsrF/TusC family.</text>
</comment>
<dbReference type="EMBL" id="JAERPS020000001">
    <property type="protein sequence ID" value="MBZ9610705.1"/>
    <property type="molecule type" value="Genomic_DNA"/>
</dbReference>